<gene>
    <name evidence="2" type="ORF">ACFPYI_00845</name>
</gene>
<dbReference type="Gene3D" id="2.160.20.10">
    <property type="entry name" value="Single-stranded right-handed beta-helix, Pectin lyase-like"/>
    <property type="match status" value="1"/>
</dbReference>
<accession>A0ABD5RH35</accession>
<proteinExistence type="predicted"/>
<protein>
    <submittedName>
        <fullName evidence="2">Right-handed parallel beta-helix repeat-containing protein</fullName>
    </submittedName>
</protein>
<evidence type="ECO:0000313" key="3">
    <source>
        <dbReference type="Proteomes" id="UP001596099"/>
    </source>
</evidence>
<dbReference type="Pfam" id="PF13229">
    <property type="entry name" value="Beta_helix"/>
    <property type="match status" value="1"/>
</dbReference>
<name>A0ABD5RH35_9EURY</name>
<dbReference type="InterPro" id="IPR039448">
    <property type="entry name" value="Beta_helix"/>
</dbReference>
<organism evidence="2 3">
    <name type="scientific">Halomarina salina</name>
    <dbReference type="NCBI Taxonomy" id="1872699"/>
    <lineage>
        <taxon>Archaea</taxon>
        <taxon>Methanobacteriati</taxon>
        <taxon>Methanobacteriota</taxon>
        <taxon>Stenosarchaea group</taxon>
        <taxon>Halobacteria</taxon>
        <taxon>Halobacteriales</taxon>
        <taxon>Natronomonadaceae</taxon>
        <taxon>Halomarina</taxon>
    </lineage>
</organism>
<dbReference type="EMBL" id="JBHSQH010000001">
    <property type="protein sequence ID" value="MFC5969867.1"/>
    <property type="molecule type" value="Genomic_DNA"/>
</dbReference>
<dbReference type="InterPro" id="IPR011050">
    <property type="entry name" value="Pectin_lyase_fold/virulence"/>
</dbReference>
<feature type="domain" description="Right handed beta helix" evidence="1">
    <location>
        <begin position="216"/>
        <end position="392"/>
    </location>
</feature>
<keyword evidence="3" id="KW-1185">Reference proteome</keyword>
<dbReference type="SMART" id="SM00710">
    <property type="entry name" value="PbH1"/>
    <property type="match status" value="6"/>
</dbReference>
<dbReference type="AlphaFoldDB" id="A0ABD5RH35"/>
<dbReference type="RefSeq" id="WP_247418241.1">
    <property type="nucleotide sequence ID" value="NZ_JALLGW010000001.1"/>
</dbReference>
<dbReference type="Proteomes" id="UP001596099">
    <property type="component" value="Unassembled WGS sequence"/>
</dbReference>
<comment type="caution">
    <text evidence="2">The sequence shown here is derived from an EMBL/GenBank/DDBJ whole genome shotgun (WGS) entry which is preliminary data.</text>
</comment>
<dbReference type="InterPro" id="IPR006626">
    <property type="entry name" value="PbH1"/>
</dbReference>
<evidence type="ECO:0000313" key="2">
    <source>
        <dbReference type="EMBL" id="MFC5969867.1"/>
    </source>
</evidence>
<dbReference type="SUPFAM" id="SSF51126">
    <property type="entry name" value="Pectin lyase-like"/>
    <property type="match status" value="1"/>
</dbReference>
<reference evidence="2 3" key="1">
    <citation type="journal article" date="2019" name="Int. J. Syst. Evol. Microbiol.">
        <title>The Global Catalogue of Microorganisms (GCM) 10K type strain sequencing project: providing services to taxonomists for standard genome sequencing and annotation.</title>
        <authorList>
            <consortium name="The Broad Institute Genomics Platform"/>
            <consortium name="The Broad Institute Genome Sequencing Center for Infectious Disease"/>
            <person name="Wu L."/>
            <person name="Ma J."/>
        </authorList>
    </citation>
    <scope>NUCLEOTIDE SEQUENCE [LARGE SCALE GENOMIC DNA]</scope>
    <source>
        <strain evidence="2 3">CGMCC 1.12543</strain>
    </source>
</reference>
<dbReference type="InterPro" id="IPR012334">
    <property type="entry name" value="Pectin_lyas_fold"/>
</dbReference>
<sequence length="432" mass="46465">MNNERYATPEKGSLEWHVPLNENFEKLSRDVEVRDVKANRTNYAPTAGALFRATDTGEVFYGDGSQWTALNPPNESPETTGVGGYVSAESYGLSSAADPEQNADALRTAIESNDVVYLPAGTYVCDAVETWNTGNTTIFGRGTLKASPDVDEWDHFLRFRGGENLVLDGLTIDGDRDDDTGRGAVRFENVTAATVKNCEVKNWQDHDGTTDQPHAVNFVGCRGVWATDNHVHHVGAKGINAYARNSDPIDGVVFRGNYVHDTGEEALFCGSEVNTAENPARFIVEGNHLRDNRSQYLVRVAGDGGENHTIIANNTALDASTAAYNYKTSNVTASSVVVANNVYRGGGRAGISVQSTGGGHLAATVTGNRIAGHRGDGILFESGCKNVLCYGNYSNGIRSTDTESALVFGNMTYGYGLDLDGWNVEEQLNLAV</sequence>
<evidence type="ECO:0000259" key="1">
    <source>
        <dbReference type="Pfam" id="PF13229"/>
    </source>
</evidence>